<feature type="signal peptide" evidence="1">
    <location>
        <begin position="1"/>
        <end position="23"/>
    </location>
</feature>
<dbReference type="AlphaFoldDB" id="A0A0F6YJD7"/>
<proteinExistence type="predicted"/>
<feature type="chain" id="PRO_5002512971" evidence="1">
    <location>
        <begin position="24"/>
        <end position="133"/>
    </location>
</feature>
<reference evidence="2 3" key="1">
    <citation type="submission" date="2015-03" db="EMBL/GenBank/DDBJ databases">
        <title>Genome assembly of Sandaracinus amylolyticus DSM 53668.</title>
        <authorList>
            <person name="Sharma G."/>
            <person name="Subramanian S."/>
        </authorList>
    </citation>
    <scope>NUCLEOTIDE SEQUENCE [LARGE SCALE GENOMIC DNA]</scope>
    <source>
        <strain evidence="2 3">DSM 53668</strain>
    </source>
</reference>
<dbReference type="EMBL" id="CP011125">
    <property type="protein sequence ID" value="AKF06901.1"/>
    <property type="molecule type" value="Genomic_DNA"/>
</dbReference>
<accession>A0A0F6YJD7</accession>
<evidence type="ECO:0000313" key="3">
    <source>
        <dbReference type="Proteomes" id="UP000034883"/>
    </source>
</evidence>
<dbReference type="Proteomes" id="UP000034883">
    <property type="component" value="Chromosome"/>
</dbReference>
<evidence type="ECO:0000313" key="2">
    <source>
        <dbReference type="EMBL" id="AKF06901.1"/>
    </source>
</evidence>
<dbReference type="RefSeq" id="WP_053234155.1">
    <property type="nucleotide sequence ID" value="NZ_CP011125.1"/>
</dbReference>
<dbReference type="STRING" id="927083.DB32_004050"/>
<dbReference type="KEGG" id="samy:DB32_004050"/>
<name>A0A0F6YJD7_9BACT</name>
<keyword evidence="3" id="KW-1185">Reference proteome</keyword>
<protein>
    <submittedName>
        <fullName evidence="2">Uncharacterized protein</fullName>
    </submittedName>
</protein>
<organism evidence="2 3">
    <name type="scientific">Sandaracinus amylolyticus</name>
    <dbReference type="NCBI Taxonomy" id="927083"/>
    <lineage>
        <taxon>Bacteria</taxon>
        <taxon>Pseudomonadati</taxon>
        <taxon>Myxococcota</taxon>
        <taxon>Polyangia</taxon>
        <taxon>Polyangiales</taxon>
        <taxon>Sandaracinaceae</taxon>
        <taxon>Sandaracinus</taxon>
    </lineage>
</organism>
<gene>
    <name evidence="2" type="ORF">DB32_004050</name>
</gene>
<keyword evidence="1" id="KW-0732">Signal</keyword>
<evidence type="ECO:0000256" key="1">
    <source>
        <dbReference type="SAM" id="SignalP"/>
    </source>
</evidence>
<sequence length="133" mass="13798">MSPRANFLLRAAVVLIMAMFVGAPTPGYVSGCSSGGSSVDPQEYCRGYNERTCARDRVAGRLDEPGYQACVGQIPLMCSGFNFGPGCNPTQSTVDACFSALVDPMRVGTDDISLPECQAVCGGSGGGFEPEGI</sequence>